<evidence type="ECO:0000313" key="2">
    <source>
        <dbReference type="EMBL" id="GIM79075.1"/>
    </source>
</evidence>
<keyword evidence="1" id="KW-0812">Transmembrane</keyword>
<accession>A0A919VY26</accession>
<evidence type="ECO:0000256" key="1">
    <source>
        <dbReference type="SAM" id="Phobius"/>
    </source>
</evidence>
<feature type="transmembrane region" description="Helical" evidence="1">
    <location>
        <begin position="70"/>
        <end position="93"/>
    </location>
</feature>
<dbReference type="AlphaFoldDB" id="A0A919VY26"/>
<dbReference type="Proteomes" id="UP000680865">
    <property type="component" value="Unassembled WGS sequence"/>
</dbReference>
<name>A0A919VY26_9ACTN</name>
<feature type="transmembrane region" description="Helical" evidence="1">
    <location>
        <begin position="105"/>
        <end position="121"/>
    </location>
</feature>
<evidence type="ECO:0000313" key="3">
    <source>
        <dbReference type="Proteomes" id="UP000680865"/>
    </source>
</evidence>
<dbReference type="EMBL" id="BOQP01000036">
    <property type="protein sequence ID" value="GIM79075.1"/>
    <property type="molecule type" value="Genomic_DNA"/>
</dbReference>
<evidence type="ECO:0008006" key="4">
    <source>
        <dbReference type="Google" id="ProtNLM"/>
    </source>
</evidence>
<sequence>MSSSVSAKWGALFWVAAAPVFLAANIVVGLVWERPGFNWTTNNISDLGNVTCGIWDTTRPRYVCSPWHNAMNGAMVLTALLLLAGFVLTWRACGEGRAIHTGQSMMLLWAVGLGLAGLFPADAHENLHFLAALLIFGLGNVGLLIAGFARRDTCLGRSRFVTLGLGLLGVAGTTLFFAQKGPVIGVGGMERVAAFALPLWAFYIGVDLLRGPRSARHYPRALGQSGSASGA</sequence>
<keyword evidence="1" id="KW-0472">Membrane</keyword>
<feature type="transmembrane region" description="Helical" evidence="1">
    <location>
        <begin position="191"/>
        <end position="209"/>
    </location>
</feature>
<organism evidence="2 3">
    <name type="scientific">Winogradskya consettensis</name>
    <dbReference type="NCBI Taxonomy" id="113560"/>
    <lineage>
        <taxon>Bacteria</taxon>
        <taxon>Bacillati</taxon>
        <taxon>Actinomycetota</taxon>
        <taxon>Actinomycetes</taxon>
        <taxon>Micromonosporales</taxon>
        <taxon>Micromonosporaceae</taxon>
        <taxon>Winogradskya</taxon>
    </lineage>
</organism>
<proteinExistence type="predicted"/>
<protein>
    <recommendedName>
        <fullName evidence="4">DUF998 domain-containing protein</fullName>
    </recommendedName>
</protein>
<keyword evidence="1" id="KW-1133">Transmembrane helix</keyword>
<feature type="transmembrane region" description="Helical" evidence="1">
    <location>
        <begin position="127"/>
        <end position="148"/>
    </location>
</feature>
<dbReference type="InterPro" id="IPR009339">
    <property type="entry name" value="DUF998"/>
</dbReference>
<gene>
    <name evidence="2" type="ORF">Aco04nite_63670</name>
</gene>
<dbReference type="RefSeq" id="WP_213000892.1">
    <property type="nucleotide sequence ID" value="NZ_BAAATW010000017.1"/>
</dbReference>
<reference evidence="2" key="1">
    <citation type="submission" date="2021-03" db="EMBL/GenBank/DDBJ databases">
        <title>Whole genome shotgun sequence of Actinoplanes consettensis NBRC 14913.</title>
        <authorList>
            <person name="Komaki H."/>
            <person name="Tamura T."/>
        </authorList>
    </citation>
    <scope>NUCLEOTIDE SEQUENCE</scope>
    <source>
        <strain evidence="2">NBRC 14913</strain>
    </source>
</reference>
<keyword evidence="3" id="KW-1185">Reference proteome</keyword>
<feature type="transmembrane region" description="Helical" evidence="1">
    <location>
        <begin position="160"/>
        <end position="179"/>
    </location>
</feature>
<feature type="transmembrane region" description="Helical" evidence="1">
    <location>
        <begin position="12"/>
        <end position="32"/>
    </location>
</feature>
<comment type="caution">
    <text evidence="2">The sequence shown here is derived from an EMBL/GenBank/DDBJ whole genome shotgun (WGS) entry which is preliminary data.</text>
</comment>
<dbReference type="Pfam" id="PF06197">
    <property type="entry name" value="DUF998"/>
    <property type="match status" value="1"/>
</dbReference>